<evidence type="ECO:0000256" key="7">
    <source>
        <dbReference type="ARBA" id="ARBA00065268"/>
    </source>
</evidence>
<dbReference type="Gramene" id="EFJ26743">
    <property type="protein sequence ID" value="EFJ26743"/>
    <property type="gene ID" value="SELMODRAFT_96534"/>
</dbReference>
<feature type="domain" description="Rab-GAP TBC" evidence="11">
    <location>
        <begin position="42"/>
        <end position="252"/>
    </location>
</feature>
<dbReference type="SUPFAM" id="SSF47923">
    <property type="entry name" value="Ypt/Rab-GAP domain of gyp1p"/>
    <property type="match status" value="2"/>
</dbReference>
<comment type="subcellular location">
    <subcellularLocation>
        <location evidence="1">Cytoplasm</location>
    </subcellularLocation>
</comment>
<keyword evidence="10" id="KW-0732">Signal</keyword>
<comment type="function">
    <text evidence="6">Acts as a GTPase activating protein for RAB7A. Does not act on RAB4, RAB5 or RAB6.</text>
</comment>
<dbReference type="STRING" id="88036.D8RLL0"/>
<evidence type="ECO:0000256" key="5">
    <source>
        <dbReference type="ARBA" id="ARBA00022990"/>
    </source>
</evidence>
<evidence type="ECO:0000256" key="1">
    <source>
        <dbReference type="ARBA" id="ARBA00004496"/>
    </source>
</evidence>
<keyword evidence="3" id="KW-0963">Cytoplasm</keyword>
<evidence type="ECO:0000256" key="9">
    <source>
        <dbReference type="ARBA" id="ARBA00082539"/>
    </source>
</evidence>
<dbReference type="Gene3D" id="1.10.8.270">
    <property type="entry name" value="putative rabgap domain of human tbc1 domain family member 14 like domains"/>
    <property type="match status" value="1"/>
</dbReference>
<dbReference type="OrthoDB" id="10264062at2759"/>
<evidence type="ECO:0000256" key="10">
    <source>
        <dbReference type="SAM" id="SignalP"/>
    </source>
</evidence>
<dbReference type="PANTHER" id="PTHR22957:SF502">
    <property type="entry name" value="SMALL G PROTEIN SIGNALING MODULATOR 2-RELATED"/>
    <property type="match status" value="1"/>
</dbReference>
<protein>
    <recommendedName>
        <fullName evidence="8">TBC1 domain family member 15</fullName>
    </recommendedName>
    <alternativeName>
        <fullName evidence="9">GTPase-activating protein RAB7</fullName>
    </alternativeName>
</protein>
<dbReference type="Gene3D" id="1.10.472.80">
    <property type="entry name" value="Ypt/Rab-GAP domain of gyp1p, domain 3"/>
    <property type="match status" value="1"/>
</dbReference>
<dbReference type="PROSITE" id="PS50086">
    <property type="entry name" value="TBC_RABGAP"/>
    <property type="match status" value="1"/>
</dbReference>
<evidence type="ECO:0000256" key="4">
    <source>
        <dbReference type="ARBA" id="ARBA00022553"/>
    </source>
</evidence>
<sequence>MFYNVILFILYSLARFQWNSFLDGEGRVTDPNELKKRIFRGGVEPSMRPLVWKFLLEFFSFDSTSKQRDALLVKRREEYRVLKAQWQSVSIEQAKRFSKFRERKSRIEKDVVRTDRATEFYGGDDNPNVDMLRDILITYSFYNFDLGYCQGMSDLLSPILFVMRDEEEAFWSFASLMERLGPNFHRDQNGMHSQLLALSKLVQLLDPPLQEYFGQVECLNYFFCFRWILIQFKREFVYDDVLALWEVLWTRHMSEHFHLYICVALLKRHRRKIMDEHMVFDTLLKFINELSGHINLVSTLHGAETLCRLAGDAGAACIPPGTPPALARDPGAACIIPPGTPPALLVAPAQS</sequence>
<dbReference type="KEGG" id="smo:SELMODRAFT_96534"/>
<keyword evidence="5" id="KW-0007">Acetylation</keyword>
<keyword evidence="4" id="KW-0597">Phosphoprotein</keyword>
<dbReference type="GO" id="GO:0005737">
    <property type="term" value="C:cytoplasm"/>
    <property type="evidence" value="ECO:0007669"/>
    <property type="project" value="UniProtKB-SubCell"/>
</dbReference>
<feature type="chain" id="PRO_5003121907" description="TBC1 domain family member 15" evidence="10">
    <location>
        <begin position="17"/>
        <end position="351"/>
    </location>
</feature>
<dbReference type="PANTHER" id="PTHR22957">
    <property type="entry name" value="TBC1 DOMAIN FAMILY MEMBER GTPASE-ACTIVATING PROTEIN"/>
    <property type="match status" value="1"/>
</dbReference>
<dbReference type="FunFam" id="1.10.8.270:FF:000005">
    <property type="entry name" value="TBC1 domain family member 15"/>
    <property type="match status" value="1"/>
</dbReference>
<dbReference type="eggNOG" id="KOG2197">
    <property type="taxonomic scope" value="Eukaryota"/>
</dbReference>
<gene>
    <name evidence="12" type="ORF">SELMODRAFT_96534</name>
</gene>
<dbReference type="EMBL" id="GL377583">
    <property type="protein sequence ID" value="EFJ26743.1"/>
    <property type="molecule type" value="Genomic_DNA"/>
</dbReference>
<comment type="subunit">
    <text evidence="7">Interacts with non-phosphorylated form of RAB8A; phosphorylation of RAB8A at 'Thr-72' disrupts this interaction. Interacts with ARMC12.</text>
</comment>
<reference evidence="12 13" key="1">
    <citation type="journal article" date="2011" name="Science">
        <title>The Selaginella genome identifies genetic changes associated with the evolution of vascular plants.</title>
        <authorList>
            <person name="Banks J.A."/>
            <person name="Nishiyama T."/>
            <person name="Hasebe M."/>
            <person name="Bowman J.L."/>
            <person name="Gribskov M."/>
            <person name="dePamphilis C."/>
            <person name="Albert V.A."/>
            <person name="Aono N."/>
            <person name="Aoyama T."/>
            <person name="Ambrose B.A."/>
            <person name="Ashton N.W."/>
            <person name="Axtell M.J."/>
            <person name="Barker E."/>
            <person name="Barker M.S."/>
            <person name="Bennetzen J.L."/>
            <person name="Bonawitz N.D."/>
            <person name="Chapple C."/>
            <person name="Cheng C."/>
            <person name="Correa L.G."/>
            <person name="Dacre M."/>
            <person name="DeBarry J."/>
            <person name="Dreyer I."/>
            <person name="Elias M."/>
            <person name="Engstrom E.M."/>
            <person name="Estelle M."/>
            <person name="Feng L."/>
            <person name="Finet C."/>
            <person name="Floyd S.K."/>
            <person name="Frommer W.B."/>
            <person name="Fujita T."/>
            <person name="Gramzow L."/>
            <person name="Gutensohn M."/>
            <person name="Harholt J."/>
            <person name="Hattori M."/>
            <person name="Heyl A."/>
            <person name="Hirai T."/>
            <person name="Hiwatashi Y."/>
            <person name="Ishikawa M."/>
            <person name="Iwata M."/>
            <person name="Karol K.G."/>
            <person name="Koehler B."/>
            <person name="Kolukisaoglu U."/>
            <person name="Kubo M."/>
            <person name="Kurata T."/>
            <person name="Lalonde S."/>
            <person name="Li K."/>
            <person name="Li Y."/>
            <person name="Litt A."/>
            <person name="Lyons E."/>
            <person name="Manning G."/>
            <person name="Maruyama T."/>
            <person name="Michael T.P."/>
            <person name="Mikami K."/>
            <person name="Miyazaki S."/>
            <person name="Morinaga S."/>
            <person name="Murata T."/>
            <person name="Mueller-Roeber B."/>
            <person name="Nelson D.R."/>
            <person name="Obara M."/>
            <person name="Oguri Y."/>
            <person name="Olmstead R.G."/>
            <person name="Onodera N."/>
            <person name="Petersen B.L."/>
            <person name="Pils B."/>
            <person name="Prigge M."/>
            <person name="Rensing S.A."/>
            <person name="Riano-Pachon D.M."/>
            <person name="Roberts A.W."/>
            <person name="Sato Y."/>
            <person name="Scheller H.V."/>
            <person name="Schulz B."/>
            <person name="Schulz C."/>
            <person name="Shakirov E.V."/>
            <person name="Shibagaki N."/>
            <person name="Shinohara N."/>
            <person name="Shippen D.E."/>
            <person name="Soerensen I."/>
            <person name="Sotooka R."/>
            <person name="Sugimoto N."/>
            <person name="Sugita M."/>
            <person name="Sumikawa N."/>
            <person name="Tanurdzic M."/>
            <person name="Theissen G."/>
            <person name="Ulvskov P."/>
            <person name="Wakazuki S."/>
            <person name="Weng J.K."/>
            <person name="Willats W.W."/>
            <person name="Wipf D."/>
            <person name="Wolf P.G."/>
            <person name="Yang L."/>
            <person name="Zimmer A.D."/>
            <person name="Zhu Q."/>
            <person name="Mitros T."/>
            <person name="Hellsten U."/>
            <person name="Loque D."/>
            <person name="Otillar R."/>
            <person name="Salamov A."/>
            <person name="Schmutz J."/>
            <person name="Shapiro H."/>
            <person name="Lindquist E."/>
            <person name="Lucas S."/>
            <person name="Rokhsar D."/>
            <person name="Grigoriev I.V."/>
        </authorList>
    </citation>
    <scope>NUCLEOTIDE SEQUENCE [LARGE SCALE GENOMIC DNA]</scope>
</reference>
<dbReference type="Pfam" id="PF00566">
    <property type="entry name" value="RabGAP-TBC"/>
    <property type="match status" value="1"/>
</dbReference>
<evidence type="ECO:0000256" key="6">
    <source>
        <dbReference type="ARBA" id="ARBA00055283"/>
    </source>
</evidence>
<dbReference type="AlphaFoldDB" id="D8RLL0"/>
<accession>D8RLL0</accession>
<dbReference type="GO" id="GO:0005096">
    <property type="term" value="F:GTPase activator activity"/>
    <property type="evidence" value="ECO:0000318"/>
    <property type="project" value="GO_Central"/>
</dbReference>
<dbReference type="InterPro" id="IPR000195">
    <property type="entry name" value="Rab-GAP-TBC_dom"/>
</dbReference>
<keyword evidence="13" id="KW-1185">Reference proteome</keyword>
<evidence type="ECO:0000313" key="13">
    <source>
        <dbReference type="Proteomes" id="UP000001514"/>
    </source>
</evidence>
<evidence type="ECO:0000313" key="12">
    <source>
        <dbReference type="EMBL" id="EFJ26743.1"/>
    </source>
</evidence>
<dbReference type="HOGENOM" id="CLU_004457_3_1_1"/>
<name>D8RLL0_SELML</name>
<dbReference type="SMART" id="SM00164">
    <property type="entry name" value="TBC"/>
    <property type="match status" value="1"/>
</dbReference>
<proteinExistence type="predicted"/>
<evidence type="ECO:0000259" key="11">
    <source>
        <dbReference type="PROSITE" id="PS50086"/>
    </source>
</evidence>
<dbReference type="Proteomes" id="UP000001514">
    <property type="component" value="Unassembled WGS sequence"/>
</dbReference>
<organism evidence="13">
    <name type="scientific">Selaginella moellendorffii</name>
    <name type="common">Spikemoss</name>
    <dbReference type="NCBI Taxonomy" id="88036"/>
    <lineage>
        <taxon>Eukaryota</taxon>
        <taxon>Viridiplantae</taxon>
        <taxon>Streptophyta</taxon>
        <taxon>Embryophyta</taxon>
        <taxon>Tracheophyta</taxon>
        <taxon>Lycopodiopsida</taxon>
        <taxon>Selaginellales</taxon>
        <taxon>Selaginellaceae</taxon>
        <taxon>Selaginella</taxon>
    </lineage>
</organism>
<evidence type="ECO:0000256" key="2">
    <source>
        <dbReference type="ARBA" id="ARBA00022468"/>
    </source>
</evidence>
<dbReference type="FunFam" id="1.10.472.80:FF:000005">
    <property type="entry name" value="TBC1 domain family member 15"/>
    <property type="match status" value="1"/>
</dbReference>
<evidence type="ECO:0000256" key="3">
    <source>
        <dbReference type="ARBA" id="ARBA00022490"/>
    </source>
</evidence>
<feature type="signal peptide" evidence="10">
    <location>
        <begin position="1"/>
        <end position="16"/>
    </location>
</feature>
<dbReference type="InParanoid" id="D8RLL0"/>
<evidence type="ECO:0000256" key="8">
    <source>
        <dbReference type="ARBA" id="ARBA00067480"/>
    </source>
</evidence>
<keyword evidence="2" id="KW-0343">GTPase activation</keyword>
<dbReference type="InterPro" id="IPR035969">
    <property type="entry name" value="Rab-GAP_TBC_sf"/>
</dbReference>